<evidence type="ECO:0000256" key="1">
    <source>
        <dbReference type="SAM" id="Coils"/>
    </source>
</evidence>
<evidence type="ECO:0000313" key="2">
    <source>
        <dbReference type="EMBL" id="QFS52842.1"/>
    </source>
</evidence>
<keyword evidence="1" id="KW-0175">Coiled coil</keyword>
<dbReference type="EMBL" id="CP045231">
    <property type="protein sequence ID" value="QFS52842.1"/>
    <property type="molecule type" value="Genomic_DNA"/>
</dbReference>
<evidence type="ECO:0000313" key="3">
    <source>
        <dbReference type="Proteomes" id="UP000326678"/>
    </source>
</evidence>
<gene>
    <name evidence="2" type="ORF">GXM_10106</name>
</gene>
<protein>
    <submittedName>
        <fullName evidence="2">Uncharacterized protein</fullName>
    </submittedName>
</protein>
<feature type="coiled-coil region" evidence="1">
    <location>
        <begin position="26"/>
        <end position="88"/>
    </location>
</feature>
<sequence length="108" mass="12500">MTDTPEYFPSRLDRAEQIILGLAERQAETQTQVNELRQGLSELSQEMRELTSNVDRVLGRSAILDDVLLELRDSHEQHQRNFEEHQRTTNAALQSLESILLQLIRNNS</sequence>
<proteinExistence type="predicted"/>
<dbReference type="RefSeq" id="WP_152592944.1">
    <property type="nucleotide sequence ID" value="NZ_CP045231.1"/>
</dbReference>
<keyword evidence="3" id="KW-1185">Reference proteome</keyword>
<reference evidence="2 3" key="1">
    <citation type="submission" date="2019-10" db="EMBL/GenBank/DDBJ databases">
        <title>Genomic and transcriptomic insights into the perfect genentic adaptation of a filamentous nitrogen-fixing cyanobacterium to rice fields.</title>
        <authorList>
            <person name="Chen Z."/>
        </authorList>
    </citation>
    <scope>NUCLEOTIDE SEQUENCE [LARGE SCALE GENOMIC DNA]</scope>
    <source>
        <strain evidence="2">CCNUC1</strain>
    </source>
</reference>
<name>A0A5P8WK62_9NOSO</name>
<dbReference type="AlphaFoldDB" id="A0A5P8WK62"/>
<accession>A0A5P8WK62</accession>
<organism evidence="2 3">
    <name type="scientific">Nostoc sphaeroides CCNUC1</name>
    <dbReference type="NCBI Taxonomy" id="2653204"/>
    <lineage>
        <taxon>Bacteria</taxon>
        <taxon>Bacillati</taxon>
        <taxon>Cyanobacteriota</taxon>
        <taxon>Cyanophyceae</taxon>
        <taxon>Nostocales</taxon>
        <taxon>Nostocaceae</taxon>
        <taxon>Nostoc</taxon>
    </lineage>
</organism>
<dbReference type="Proteomes" id="UP000326678">
    <property type="component" value="Chromosome pGXM04"/>
</dbReference>
<dbReference type="KEGG" id="nsh:GXM_10106"/>